<dbReference type="SUPFAM" id="SSF51905">
    <property type="entry name" value="FAD/NAD(P)-binding domain"/>
    <property type="match status" value="1"/>
</dbReference>
<protein>
    <submittedName>
        <fullName evidence="1">Uncharacterized protein</fullName>
    </submittedName>
</protein>
<accession>A0A931C6A3</accession>
<sequence>MTLHALFLGAGPAGIGPLVNAQQRGLLPRLLDTGVAVVDRGDRMGPGTIGQHLINSDTAGGTFLECLDDDLFAPVAGSGPRRRLERYRQSAAPLPLVGEFLGEIGAALRGALDAHPVSRFLPGTRAVSIRRSTDGGFATTLAAGEETFELRSRYVISALGGYQDHQRALAAPIVPGVRLADGYADRVLHTEQVLTAGGAERVAEMLAAAGTRRVVIIGGSHSAFSAAWVLLNRVRGEFGPGDITVLHRKPPRIFYPTAADAHAEGYTDFGADDLCPLTQRVYRLAGLRWDSRDLLRRIWSGAEDRVGLVRLDPAVDDGVTTLLKEAAVIIPAFGYRPVTIPVLDEHGRPMPLYGSGPGTPPLVDTRCRVLDAGGDPVPGLFGIGLASGFTLDGPLGGEPSFTGQTNGLWLYQNGIGERILGQLL</sequence>
<evidence type="ECO:0000313" key="1">
    <source>
        <dbReference type="EMBL" id="MBG0564215.1"/>
    </source>
</evidence>
<evidence type="ECO:0000313" key="2">
    <source>
        <dbReference type="Proteomes" id="UP000598146"/>
    </source>
</evidence>
<organism evidence="1 2">
    <name type="scientific">Actinoplanes aureus</name>
    <dbReference type="NCBI Taxonomy" id="2792083"/>
    <lineage>
        <taxon>Bacteria</taxon>
        <taxon>Bacillati</taxon>
        <taxon>Actinomycetota</taxon>
        <taxon>Actinomycetes</taxon>
        <taxon>Micromonosporales</taxon>
        <taxon>Micromonosporaceae</taxon>
        <taxon>Actinoplanes</taxon>
    </lineage>
</organism>
<dbReference type="Proteomes" id="UP000598146">
    <property type="component" value="Unassembled WGS sequence"/>
</dbReference>
<dbReference type="AlphaFoldDB" id="A0A931C6A3"/>
<dbReference type="EMBL" id="JADQTO010000010">
    <property type="protein sequence ID" value="MBG0564215.1"/>
    <property type="molecule type" value="Genomic_DNA"/>
</dbReference>
<comment type="caution">
    <text evidence="1">The sequence shown here is derived from an EMBL/GenBank/DDBJ whole genome shotgun (WGS) entry which is preliminary data.</text>
</comment>
<name>A0A931C6A3_9ACTN</name>
<reference evidence="1" key="1">
    <citation type="submission" date="2020-11" db="EMBL/GenBank/DDBJ databases">
        <title>Isolation and identification of active actinomycetes.</title>
        <authorList>
            <person name="Sun X."/>
        </authorList>
    </citation>
    <scope>NUCLEOTIDE SEQUENCE</scope>
    <source>
        <strain evidence="1">NEAU-A11</strain>
    </source>
</reference>
<dbReference type="InterPro" id="IPR036188">
    <property type="entry name" value="FAD/NAD-bd_sf"/>
</dbReference>
<dbReference type="RefSeq" id="WP_196415994.1">
    <property type="nucleotide sequence ID" value="NZ_JADQTO010000010.1"/>
</dbReference>
<keyword evidence="2" id="KW-1185">Reference proteome</keyword>
<gene>
    <name evidence="1" type="ORF">I4J89_22470</name>
</gene>
<dbReference type="Gene3D" id="3.50.50.60">
    <property type="entry name" value="FAD/NAD(P)-binding domain"/>
    <property type="match status" value="1"/>
</dbReference>
<proteinExistence type="predicted"/>